<evidence type="ECO:0000256" key="1">
    <source>
        <dbReference type="SAM" id="Phobius"/>
    </source>
</evidence>
<keyword evidence="1" id="KW-0472">Membrane</keyword>
<feature type="transmembrane region" description="Helical" evidence="1">
    <location>
        <begin position="6"/>
        <end position="37"/>
    </location>
</feature>
<keyword evidence="1" id="KW-1133">Transmembrane helix</keyword>
<gene>
    <name evidence="2" type="ORF">APG10_01204</name>
    <name evidence="3" type="ORF">APG11_01065</name>
    <name evidence="4" type="ORF">APG12_00986</name>
</gene>
<dbReference type="PANTHER" id="PTHR43801">
    <property type="entry name" value="NUCLEOTIDE-BINDING PROTEIN-RELATED"/>
    <property type="match status" value="1"/>
</dbReference>
<dbReference type="EMBL" id="LNGE01000032">
    <property type="protein sequence ID" value="KYC45061.1"/>
    <property type="molecule type" value="Genomic_DNA"/>
</dbReference>
<protein>
    <recommendedName>
        <fullName evidence="7">DUF116 domain-containing protein</fullName>
    </recommendedName>
</protein>
<dbReference type="AlphaFoldDB" id="A0A150IJ79"/>
<dbReference type="Proteomes" id="UP000092401">
    <property type="component" value="Unassembled WGS sequence"/>
</dbReference>
<dbReference type="InterPro" id="IPR002829">
    <property type="entry name" value="DUF116"/>
</dbReference>
<dbReference type="PANTHER" id="PTHR43801:SF1">
    <property type="entry name" value="POLYPRENYL SYNTHETASE"/>
    <property type="match status" value="1"/>
</dbReference>
<evidence type="ECO:0000313" key="5">
    <source>
        <dbReference type="Proteomes" id="UP000091929"/>
    </source>
</evidence>
<keyword evidence="1" id="KW-0812">Transmembrane</keyword>
<reference evidence="5 6" key="1">
    <citation type="journal article" date="2016" name="ISME J.">
        <title>Chasing the elusive Euryarchaeota class WSA2: genomes reveal a uniquely fastidious methyl-reducing methanogen.</title>
        <authorList>
            <person name="Nobu M.K."/>
            <person name="Narihiro T."/>
            <person name="Kuroda K."/>
            <person name="Mei R."/>
            <person name="Liu W.T."/>
        </authorList>
    </citation>
    <scope>NUCLEOTIDE SEQUENCE [LARGE SCALE GENOMIC DNA]</scope>
    <source>
        <strain evidence="2">B03fssc0709_Meth_Bin005</strain>
        <strain evidence="3">B15fssc0709_Meth_Bin003</strain>
        <strain evidence="4">BMIXfssc0709_Meth_Bin006</strain>
    </source>
</reference>
<organism evidence="2 6">
    <name type="scientific">Candidatus Methanofastidiosum methylothiophilum</name>
    <dbReference type="NCBI Taxonomy" id="1705564"/>
    <lineage>
        <taxon>Archaea</taxon>
        <taxon>Methanobacteriati</taxon>
        <taxon>Methanobacteriota</taxon>
        <taxon>Stenosarchaea group</taxon>
        <taxon>Candidatus Methanofastidiosia</taxon>
        <taxon>Candidatus Methanofastidiosales</taxon>
        <taxon>Candidatus Methanofastidiosaceae</taxon>
        <taxon>Candidatus Methanofastidiosum</taxon>
    </lineage>
</organism>
<accession>A0A150ISB1</accession>
<dbReference type="Proteomes" id="UP000091929">
    <property type="component" value="Unassembled WGS sequence"/>
</dbReference>
<dbReference type="EMBL" id="LNGF01000021">
    <property type="protein sequence ID" value="KYC47564.1"/>
    <property type="molecule type" value="Genomic_DNA"/>
</dbReference>
<evidence type="ECO:0000313" key="2">
    <source>
        <dbReference type="EMBL" id="KYC45061.1"/>
    </source>
</evidence>
<evidence type="ECO:0008006" key="7">
    <source>
        <dbReference type="Google" id="ProtNLM"/>
    </source>
</evidence>
<evidence type="ECO:0000313" key="4">
    <source>
        <dbReference type="EMBL" id="KYC50168.1"/>
    </source>
</evidence>
<name>A0A150IJ79_9EURY</name>
<dbReference type="Proteomes" id="UP000092403">
    <property type="component" value="Unassembled WGS sequence"/>
</dbReference>
<accession>A0A150IZ81</accession>
<evidence type="ECO:0000313" key="3">
    <source>
        <dbReference type="EMBL" id="KYC47564.1"/>
    </source>
</evidence>
<accession>A0A150IJ79</accession>
<dbReference type="EMBL" id="LNJC01000018">
    <property type="protein sequence ID" value="KYC50168.1"/>
    <property type="molecule type" value="Genomic_DNA"/>
</dbReference>
<dbReference type="Pfam" id="PF01976">
    <property type="entry name" value="DUF116"/>
    <property type="match status" value="1"/>
</dbReference>
<dbReference type="PIRSF" id="PIRSF006594">
    <property type="entry name" value="UCP006594"/>
    <property type="match status" value="1"/>
</dbReference>
<sequence>MNELPSFFSVLGVVFVILIFIFGVLLLISIVLIYSILRKKKIIFPRTTLFLLDTLYYPLKRLVVSLNLDESVVDKIEIDIRNKILKNEYFSSKIKDRIVVFPYCLRSVECKAHVSPELGVNCIKCGKCKIGNFKEICDENSIKVFIAPGGSFVKRVLKKHPKSSVLLVACHVELNEMMRILSAKRIPEYGILLEKTGCIETDVDMELVKDKLFEVR</sequence>
<proteinExistence type="predicted"/>
<comment type="caution">
    <text evidence="2">The sequence shown here is derived from an EMBL/GenBank/DDBJ whole genome shotgun (WGS) entry which is preliminary data.</text>
</comment>
<evidence type="ECO:0000313" key="6">
    <source>
        <dbReference type="Proteomes" id="UP000092401"/>
    </source>
</evidence>